<comment type="similarity">
    <text evidence="3 14">Belongs to the D-alanine--D-alanine ligase family.</text>
</comment>
<feature type="active site" evidence="15">
    <location>
        <position position="185"/>
    </location>
</feature>
<name>A0AAE3FGL3_9BACT</name>
<dbReference type="Gene3D" id="3.30.1490.20">
    <property type="entry name" value="ATP-grasp fold, A domain"/>
    <property type="match status" value="1"/>
</dbReference>
<dbReference type="InterPro" id="IPR016185">
    <property type="entry name" value="PreATP-grasp_dom_sf"/>
</dbReference>
<protein>
    <recommendedName>
        <fullName evidence="4 14">D-alanine--D-alanine ligase</fullName>
        <ecNumber evidence="4 14">6.3.2.4</ecNumber>
    </recommendedName>
    <alternativeName>
        <fullName evidence="14">D-Ala-D-Ala ligase</fullName>
    </alternativeName>
    <alternativeName>
        <fullName evidence="14">D-alanylalanine synthetase</fullName>
    </alternativeName>
</protein>
<keyword evidence="8 17" id="KW-0547">Nucleotide-binding</keyword>
<evidence type="ECO:0000256" key="16">
    <source>
        <dbReference type="PIRSR" id="PIRSR039102-3"/>
    </source>
</evidence>
<comment type="cofactor">
    <cofactor evidence="1">
        <name>Mn(2+)</name>
        <dbReference type="ChEBI" id="CHEBI:29035"/>
    </cofactor>
</comment>
<evidence type="ECO:0000256" key="12">
    <source>
        <dbReference type="ARBA" id="ARBA00023316"/>
    </source>
</evidence>
<evidence type="ECO:0000256" key="11">
    <source>
        <dbReference type="ARBA" id="ARBA00022984"/>
    </source>
</evidence>
<dbReference type="HAMAP" id="MF_00047">
    <property type="entry name" value="Dala_Dala_lig"/>
    <property type="match status" value="1"/>
</dbReference>
<keyword evidence="7 16" id="KW-0479">Metal-binding</keyword>
<dbReference type="PANTHER" id="PTHR23132">
    <property type="entry name" value="D-ALANINE--D-ALANINE LIGASE"/>
    <property type="match status" value="1"/>
</dbReference>
<dbReference type="NCBIfam" id="TIGR01205">
    <property type="entry name" value="D_ala_D_alaTIGR"/>
    <property type="match status" value="1"/>
</dbReference>
<feature type="active site" evidence="15">
    <location>
        <position position="315"/>
    </location>
</feature>
<dbReference type="GO" id="GO:0008360">
    <property type="term" value="P:regulation of cell shape"/>
    <property type="evidence" value="ECO:0007669"/>
    <property type="project" value="UniProtKB-KW"/>
</dbReference>
<gene>
    <name evidence="14" type="primary">ddl</name>
    <name evidence="19" type="ORF">MR241_07390</name>
</gene>
<evidence type="ECO:0000256" key="3">
    <source>
        <dbReference type="ARBA" id="ARBA00010871"/>
    </source>
</evidence>
<dbReference type="Gene3D" id="3.40.50.20">
    <property type="match status" value="1"/>
</dbReference>
<reference evidence="19 20" key="1">
    <citation type="submission" date="2022-03" db="EMBL/GenBank/DDBJ databases">
        <title>Metagenome-assembled genomes from swine fecal metagenomes.</title>
        <authorList>
            <person name="Holman D.B."/>
            <person name="Kommadath A."/>
        </authorList>
    </citation>
    <scope>NUCLEOTIDE SEQUENCE [LARGE SCALE GENOMIC DNA]</scope>
    <source>
        <strain evidence="19">SUG147</strain>
    </source>
</reference>
<comment type="caution">
    <text evidence="19">The sequence shown here is derived from an EMBL/GenBank/DDBJ whole genome shotgun (WGS) entry which is preliminary data.</text>
</comment>
<keyword evidence="16" id="KW-0460">Magnesium</keyword>
<dbReference type="PROSITE" id="PS00843">
    <property type="entry name" value="DALA_DALA_LIGASE_1"/>
    <property type="match status" value="1"/>
</dbReference>
<dbReference type="PIRSF" id="PIRSF039102">
    <property type="entry name" value="Ddl/VanB"/>
    <property type="match status" value="1"/>
</dbReference>
<comment type="catalytic activity">
    <reaction evidence="13 14">
        <text>2 D-alanine + ATP = D-alanyl-D-alanine + ADP + phosphate + H(+)</text>
        <dbReference type="Rhea" id="RHEA:11224"/>
        <dbReference type="ChEBI" id="CHEBI:15378"/>
        <dbReference type="ChEBI" id="CHEBI:30616"/>
        <dbReference type="ChEBI" id="CHEBI:43474"/>
        <dbReference type="ChEBI" id="CHEBI:57416"/>
        <dbReference type="ChEBI" id="CHEBI:57822"/>
        <dbReference type="ChEBI" id="CHEBI:456216"/>
        <dbReference type="EC" id="6.3.2.4"/>
    </reaction>
</comment>
<evidence type="ECO:0000256" key="8">
    <source>
        <dbReference type="ARBA" id="ARBA00022741"/>
    </source>
</evidence>
<feature type="binding site" evidence="16">
    <location>
        <position position="306"/>
    </location>
    <ligand>
        <name>Mg(2+)</name>
        <dbReference type="ChEBI" id="CHEBI:18420"/>
        <label>2</label>
    </ligand>
</feature>
<dbReference type="SUPFAM" id="SSF52440">
    <property type="entry name" value="PreATP-grasp domain"/>
    <property type="match status" value="1"/>
</dbReference>
<feature type="active site" evidence="15">
    <location>
        <position position="13"/>
    </location>
</feature>
<evidence type="ECO:0000256" key="10">
    <source>
        <dbReference type="ARBA" id="ARBA00022960"/>
    </source>
</evidence>
<evidence type="ECO:0000256" key="9">
    <source>
        <dbReference type="ARBA" id="ARBA00022840"/>
    </source>
</evidence>
<dbReference type="EC" id="6.3.2.4" evidence="4 14"/>
<dbReference type="GO" id="GO:0046872">
    <property type="term" value="F:metal ion binding"/>
    <property type="evidence" value="ECO:0007669"/>
    <property type="project" value="UniProtKB-KW"/>
</dbReference>
<feature type="binding site" evidence="16">
    <location>
        <position position="292"/>
    </location>
    <ligand>
        <name>Mg(2+)</name>
        <dbReference type="ChEBI" id="CHEBI:18420"/>
        <label>1</label>
    </ligand>
</feature>
<dbReference type="GO" id="GO:0005737">
    <property type="term" value="C:cytoplasm"/>
    <property type="evidence" value="ECO:0007669"/>
    <property type="project" value="UniProtKB-SubCell"/>
</dbReference>
<dbReference type="PANTHER" id="PTHR23132:SF23">
    <property type="entry name" value="D-ALANINE--D-ALANINE LIGASE B"/>
    <property type="match status" value="1"/>
</dbReference>
<dbReference type="InterPro" id="IPR013815">
    <property type="entry name" value="ATP_grasp_subdomain_1"/>
</dbReference>
<dbReference type="SMART" id="SM01209">
    <property type="entry name" value="GARS_A"/>
    <property type="match status" value="1"/>
</dbReference>
<feature type="binding site" evidence="16">
    <location>
        <position position="304"/>
    </location>
    <ligand>
        <name>Mg(2+)</name>
        <dbReference type="ChEBI" id="CHEBI:18420"/>
        <label>1</label>
    </ligand>
</feature>
<evidence type="ECO:0000256" key="14">
    <source>
        <dbReference type="HAMAP-Rule" id="MF_00047"/>
    </source>
</evidence>
<keyword evidence="12 14" id="KW-0961">Cell wall biogenesis/degradation</keyword>
<keyword evidence="9 17" id="KW-0067">ATP-binding</keyword>
<keyword evidence="11 14" id="KW-0573">Peptidoglycan synthesis</keyword>
<keyword evidence="5 14" id="KW-0963">Cytoplasm</keyword>
<dbReference type="GO" id="GO:0009252">
    <property type="term" value="P:peptidoglycan biosynthetic process"/>
    <property type="evidence" value="ECO:0007669"/>
    <property type="project" value="UniProtKB-UniRule"/>
</dbReference>
<proteinExistence type="inferred from homology"/>
<evidence type="ECO:0000256" key="2">
    <source>
        <dbReference type="ARBA" id="ARBA00004496"/>
    </source>
</evidence>
<dbReference type="InterPro" id="IPR011095">
    <property type="entry name" value="Dala_Dala_lig_C"/>
</dbReference>
<dbReference type="InterPro" id="IPR011761">
    <property type="entry name" value="ATP-grasp"/>
</dbReference>
<dbReference type="Gene3D" id="3.30.470.20">
    <property type="entry name" value="ATP-grasp fold, B domain"/>
    <property type="match status" value="1"/>
</dbReference>
<dbReference type="GO" id="GO:0008716">
    <property type="term" value="F:D-alanine-D-alanine ligase activity"/>
    <property type="evidence" value="ECO:0007669"/>
    <property type="project" value="UniProtKB-UniRule"/>
</dbReference>
<sequence length="342" mass="36362">MKITVLAGGLSPERDVSLTSGTLIANALRERGHLVALVDVYLGTGLPDDPDTLFTTTPSPEVAVPEKEPDLEKLKRESGNGDALIGKNVIEICRRADTVFLALHGAMGENGQLQATLDCFGIKYTGSGYIGSLLAMDKDITKKLLVGGGIPTPESLTFTKADYSEAELLEKIGLPCVVKPCSCGSSVGVSIVKTEKELSAAMSAAFAFEDRVLVEKKVTGREMTVGILCGKPLPPVEIIPKSGFYDYKNKYQSGMTDEICPPDITEEENTVLAETALKVAGALRLGTYCRVDFILSGGVPYCLEANTLPGMTPLSLLPREAKAVGIEYGELCEIIALGALEK</sequence>
<evidence type="ECO:0000313" key="20">
    <source>
        <dbReference type="Proteomes" id="UP001139365"/>
    </source>
</evidence>
<dbReference type="AlphaFoldDB" id="A0AAE3FGL3"/>
<evidence type="ECO:0000256" key="5">
    <source>
        <dbReference type="ARBA" id="ARBA00022490"/>
    </source>
</evidence>
<evidence type="ECO:0000256" key="17">
    <source>
        <dbReference type="PROSITE-ProRule" id="PRU00409"/>
    </source>
</evidence>
<evidence type="ECO:0000256" key="7">
    <source>
        <dbReference type="ARBA" id="ARBA00022723"/>
    </source>
</evidence>
<dbReference type="PROSITE" id="PS50975">
    <property type="entry name" value="ATP_GRASP"/>
    <property type="match status" value="1"/>
</dbReference>
<dbReference type="NCBIfam" id="NF002378">
    <property type="entry name" value="PRK01372.1"/>
    <property type="match status" value="1"/>
</dbReference>
<dbReference type="InterPro" id="IPR011127">
    <property type="entry name" value="Dala_Dala_lig_N"/>
</dbReference>
<feature type="domain" description="ATP-grasp" evidence="18">
    <location>
        <begin position="142"/>
        <end position="337"/>
    </location>
</feature>
<keyword evidence="16" id="KW-0464">Manganese</keyword>
<dbReference type="InterPro" id="IPR000291">
    <property type="entry name" value="D-Ala_lig_Van_CS"/>
</dbReference>
<dbReference type="GO" id="GO:0005524">
    <property type="term" value="F:ATP binding"/>
    <property type="evidence" value="ECO:0007669"/>
    <property type="project" value="UniProtKB-UniRule"/>
</dbReference>
<dbReference type="EMBL" id="JALEMU010000120">
    <property type="protein sequence ID" value="MCI5756101.1"/>
    <property type="molecule type" value="Genomic_DNA"/>
</dbReference>
<dbReference type="Pfam" id="PF01820">
    <property type="entry name" value="Dala_Dala_lig_N"/>
    <property type="match status" value="1"/>
</dbReference>
<dbReference type="GO" id="GO:0071555">
    <property type="term" value="P:cell wall organization"/>
    <property type="evidence" value="ECO:0007669"/>
    <property type="project" value="UniProtKB-KW"/>
</dbReference>
<accession>A0AAE3FGL3</accession>
<evidence type="ECO:0000256" key="4">
    <source>
        <dbReference type="ARBA" id="ARBA00012216"/>
    </source>
</evidence>
<comment type="function">
    <text evidence="14">Cell wall formation.</text>
</comment>
<comment type="subcellular location">
    <subcellularLocation>
        <location evidence="2 14">Cytoplasm</location>
    </subcellularLocation>
</comment>
<keyword evidence="6 14" id="KW-0436">Ligase</keyword>
<feature type="binding site" evidence="16">
    <location>
        <position position="304"/>
    </location>
    <ligand>
        <name>Mg(2+)</name>
        <dbReference type="ChEBI" id="CHEBI:18420"/>
        <label>2</label>
    </ligand>
</feature>
<evidence type="ECO:0000256" key="13">
    <source>
        <dbReference type="ARBA" id="ARBA00047614"/>
    </source>
</evidence>
<evidence type="ECO:0000256" key="6">
    <source>
        <dbReference type="ARBA" id="ARBA00022598"/>
    </source>
</evidence>
<comment type="cofactor">
    <cofactor evidence="16">
        <name>Mg(2+)</name>
        <dbReference type="ChEBI" id="CHEBI:18420"/>
    </cofactor>
    <cofactor evidence="16">
        <name>Mn(2+)</name>
        <dbReference type="ChEBI" id="CHEBI:29035"/>
    </cofactor>
    <text evidence="16">Binds 2 magnesium or manganese ions per subunit.</text>
</comment>
<dbReference type="Proteomes" id="UP001139365">
    <property type="component" value="Unassembled WGS sequence"/>
</dbReference>
<organism evidence="19 20">
    <name type="scientific">Candidatus Colimorpha enterica</name>
    <dbReference type="NCBI Taxonomy" id="3083063"/>
    <lineage>
        <taxon>Bacteria</taxon>
        <taxon>Pseudomonadati</taxon>
        <taxon>Bacteroidota</taxon>
        <taxon>Bacteroidia</taxon>
        <taxon>Bacteroidales</taxon>
        <taxon>Candidatus Colimorpha</taxon>
    </lineage>
</organism>
<keyword evidence="10 14" id="KW-0133">Cell shape</keyword>
<evidence type="ECO:0000313" key="19">
    <source>
        <dbReference type="EMBL" id="MCI5756101.1"/>
    </source>
</evidence>
<evidence type="ECO:0000256" key="1">
    <source>
        <dbReference type="ARBA" id="ARBA00001936"/>
    </source>
</evidence>
<dbReference type="SUPFAM" id="SSF56059">
    <property type="entry name" value="Glutathione synthetase ATP-binding domain-like"/>
    <property type="match status" value="1"/>
</dbReference>
<dbReference type="Pfam" id="PF07478">
    <property type="entry name" value="Dala_Dala_lig_C"/>
    <property type="match status" value="1"/>
</dbReference>
<comment type="pathway">
    <text evidence="14">Cell wall biogenesis; peptidoglycan biosynthesis.</text>
</comment>
<dbReference type="InterPro" id="IPR005905">
    <property type="entry name" value="D_ala_D_ala"/>
</dbReference>
<evidence type="ECO:0000256" key="15">
    <source>
        <dbReference type="PIRSR" id="PIRSR039102-1"/>
    </source>
</evidence>
<evidence type="ECO:0000259" key="18">
    <source>
        <dbReference type="PROSITE" id="PS50975"/>
    </source>
</evidence>